<organism evidence="3 4">
    <name type="scientific">Lasiodiplodia theobromae</name>
    <dbReference type="NCBI Taxonomy" id="45133"/>
    <lineage>
        <taxon>Eukaryota</taxon>
        <taxon>Fungi</taxon>
        <taxon>Dikarya</taxon>
        <taxon>Ascomycota</taxon>
        <taxon>Pezizomycotina</taxon>
        <taxon>Dothideomycetes</taxon>
        <taxon>Dothideomycetes incertae sedis</taxon>
        <taxon>Botryosphaeriales</taxon>
        <taxon>Botryosphaeriaceae</taxon>
        <taxon>Lasiodiplodia</taxon>
    </lineage>
</organism>
<dbReference type="AlphaFoldDB" id="A0A5N5DQF5"/>
<keyword evidence="2" id="KW-0812">Transmembrane</keyword>
<dbReference type="Proteomes" id="UP000325902">
    <property type="component" value="Unassembled WGS sequence"/>
</dbReference>
<protein>
    <submittedName>
        <fullName evidence="3">Uncharacterized protein</fullName>
    </submittedName>
</protein>
<accession>A0A5N5DQF5</accession>
<evidence type="ECO:0000313" key="3">
    <source>
        <dbReference type="EMBL" id="KAB2580145.1"/>
    </source>
</evidence>
<keyword evidence="2" id="KW-0472">Membrane</keyword>
<feature type="region of interest" description="Disordered" evidence="1">
    <location>
        <begin position="1"/>
        <end position="25"/>
    </location>
</feature>
<evidence type="ECO:0000313" key="4">
    <source>
        <dbReference type="Proteomes" id="UP000325902"/>
    </source>
</evidence>
<comment type="caution">
    <text evidence="3">The sequence shown here is derived from an EMBL/GenBank/DDBJ whole genome shotgun (WGS) entry which is preliminary data.</text>
</comment>
<reference evidence="3 4" key="1">
    <citation type="journal article" date="2019" name="Sci. Rep.">
        <title>A multi-omics analysis of the grapevine pathogen Lasiodiplodia theobromae reveals that temperature affects the expression of virulence- and pathogenicity-related genes.</title>
        <authorList>
            <person name="Felix C."/>
            <person name="Meneses R."/>
            <person name="Goncalves M.F.M."/>
            <person name="Tilleman L."/>
            <person name="Duarte A.S."/>
            <person name="Jorrin-Novo J.V."/>
            <person name="Van de Peer Y."/>
            <person name="Deforce D."/>
            <person name="Van Nieuwerburgh F."/>
            <person name="Esteves A.C."/>
            <person name="Alves A."/>
        </authorList>
    </citation>
    <scope>NUCLEOTIDE SEQUENCE [LARGE SCALE GENOMIC DNA]</scope>
    <source>
        <strain evidence="3 4">LA-SOL3</strain>
    </source>
</reference>
<feature type="transmembrane region" description="Helical" evidence="2">
    <location>
        <begin position="32"/>
        <end position="58"/>
    </location>
</feature>
<keyword evidence="4" id="KW-1185">Reference proteome</keyword>
<evidence type="ECO:0000256" key="1">
    <source>
        <dbReference type="SAM" id="MobiDB-lite"/>
    </source>
</evidence>
<name>A0A5N5DQF5_9PEZI</name>
<evidence type="ECO:0000256" key="2">
    <source>
        <dbReference type="SAM" id="Phobius"/>
    </source>
</evidence>
<dbReference type="EMBL" id="VCHE01000004">
    <property type="protein sequence ID" value="KAB2580145.1"/>
    <property type="molecule type" value="Genomic_DNA"/>
</dbReference>
<gene>
    <name evidence="3" type="ORF">DBV05_g1182</name>
</gene>
<sequence length="98" mass="10390">MHGPFLFSPLLTREGRRTNQEEEKENLSSVQIMGVAIIAGVVVAVIAVALCAAGFWFYRAYNMEKAKKTAMAGKWSGAYSTGNSTASGASRPPAAPPV</sequence>
<proteinExistence type="predicted"/>
<keyword evidence="2" id="KW-1133">Transmembrane helix</keyword>